<organism evidence="8 9">
    <name type="scientific">Hasllibacter halocynthiae</name>
    <dbReference type="NCBI Taxonomy" id="595589"/>
    <lineage>
        <taxon>Bacteria</taxon>
        <taxon>Pseudomonadati</taxon>
        <taxon>Pseudomonadota</taxon>
        <taxon>Alphaproteobacteria</taxon>
        <taxon>Rhodobacterales</taxon>
        <taxon>Roseobacteraceae</taxon>
        <taxon>Hasllibacter</taxon>
    </lineage>
</organism>
<dbReference type="EMBL" id="PVTT01000002">
    <property type="protein sequence ID" value="PRY93545.1"/>
    <property type="molecule type" value="Genomic_DNA"/>
</dbReference>
<comment type="caution">
    <text evidence="6">Lacks conserved residue(s) required for the propagation of feature annotation.</text>
</comment>
<evidence type="ECO:0000256" key="3">
    <source>
        <dbReference type="ARBA" id="ARBA00023002"/>
    </source>
</evidence>
<evidence type="ECO:0000256" key="4">
    <source>
        <dbReference type="ARBA" id="ARBA00023027"/>
    </source>
</evidence>
<feature type="domain" description="Flavodoxin-like fold" evidence="7">
    <location>
        <begin position="1"/>
        <end position="186"/>
    </location>
</feature>
<evidence type="ECO:0000256" key="5">
    <source>
        <dbReference type="ARBA" id="ARBA00048542"/>
    </source>
</evidence>
<keyword evidence="4 6" id="KW-0520">NAD</keyword>
<keyword evidence="9" id="KW-1185">Reference proteome</keyword>
<gene>
    <name evidence="6" type="primary">azoR</name>
    <name evidence="8" type="ORF">BCF33_2418</name>
</gene>
<dbReference type="InterPro" id="IPR023048">
    <property type="entry name" value="NADH:quinone_OxRdtase_FMN_depd"/>
</dbReference>
<protein>
    <recommendedName>
        <fullName evidence="6">FMN dependent NADH:quinone oxidoreductase</fullName>
        <ecNumber evidence="6">1.6.5.-</ecNumber>
    </recommendedName>
    <alternativeName>
        <fullName evidence="6">Azo-dye reductase</fullName>
    </alternativeName>
    <alternativeName>
        <fullName evidence="6">FMN-dependent NADH-azo compound oxidoreductase</fullName>
    </alternativeName>
    <alternativeName>
        <fullName evidence="6">FMN-dependent NADH-azoreductase</fullName>
        <ecNumber evidence="6">1.7.1.17</ecNumber>
    </alternativeName>
</protein>
<evidence type="ECO:0000259" key="7">
    <source>
        <dbReference type="Pfam" id="PF02525"/>
    </source>
</evidence>
<proteinExistence type="inferred from homology"/>
<dbReference type="InterPro" id="IPR003680">
    <property type="entry name" value="Flavodoxin_fold"/>
</dbReference>
<keyword evidence="2 6" id="KW-0288">FMN</keyword>
<dbReference type="Proteomes" id="UP000238801">
    <property type="component" value="Unassembled WGS sequence"/>
</dbReference>
<dbReference type="PANTHER" id="PTHR43741:SF4">
    <property type="entry name" value="FMN-DEPENDENT NADH:QUINONE OXIDOREDUCTASE"/>
    <property type="match status" value="1"/>
</dbReference>
<feature type="binding site" evidence="6">
    <location>
        <position position="9"/>
    </location>
    <ligand>
        <name>FMN</name>
        <dbReference type="ChEBI" id="CHEBI:58210"/>
    </ligand>
</feature>
<dbReference type="SUPFAM" id="SSF52218">
    <property type="entry name" value="Flavoproteins"/>
    <property type="match status" value="1"/>
</dbReference>
<dbReference type="Gene3D" id="3.40.50.360">
    <property type="match status" value="1"/>
</dbReference>
<evidence type="ECO:0000313" key="9">
    <source>
        <dbReference type="Proteomes" id="UP000238801"/>
    </source>
</evidence>
<dbReference type="EC" id="1.7.1.17" evidence="6"/>
<dbReference type="GO" id="GO:0009055">
    <property type="term" value="F:electron transfer activity"/>
    <property type="evidence" value="ECO:0007669"/>
    <property type="project" value="UniProtKB-UniRule"/>
</dbReference>
<comment type="cofactor">
    <cofactor evidence="6">
        <name>FMN</name>
        <dbReference type="ChEBI" id="CHEBI:58210"/>
    </cofactor>
    <text evidence="6">Binds 1 FMN per subunit.</text>
</comment>
<keyword evidence="1 6" id="KW-0285">Flavoprotein</keyword>
<reference evidence="8 9" key="1">
    <citation type="submission" date="2018-03" db="EMBL/GenBank/DDBJ databases">
        <title>Genomic Encyclopedia of Archaeal and Bacterial Type Strains, Phase II (KMG-II): from individual species to whole genera.</title>
        <authorList>
            <person name="Goeker M."/>
        </authorList>
    </citation>
    <scope>NUCLEOTIDE SEQUENCE [LARGE SCALE GENOMIC DNA]</scope>
    <source>
        <strain evidence="8 9">DSM 29318</strain>
    </source>
</reference>
<dbReference type="InterPro" id="IPR029039">
    <property type="entry name" value="Flavoprotein-like_sf"/>
</dbReference>
<evidence type="ECO:0000256" key="2">
    <source>
        <dbReference type="ARBA" id="ARBA00022643"/>
    </source>
</evidence>
<sequence length="193" mass="20222">MTILRIDASARRADSVTRRLTGRIAARLGGKVIHRDLAARPPALVTEEMVAAYFAAPEERTEAQRAAIAPSDAVVAELRAADTIVIGMPIYNFGPPASLKAWADLAARVGVTFRYGASGPEGLLEGKRAIVAVASGGTQTGSEVDWATPWLRFFLGFIGIADVSVVTADQLNMGGEAKVEGAYAEIDALSPAA</sequence>
<dbReference type="HAMAP" id="MF_01216">
    <property type="entry name" value="Azoreductase_type1"/>
    <property type="match status" value="1"/>
</dbReference>
<dbReference type="OrthoDB" id="9787136at2"/>
<dbReference type="InterPro" id="IPR050104">
    <property type="entry name" value="FMN-dep_NADH:Q_OxRdtase_AzoR1"/>
</dbReference>
<comment type="similarity">
    <text evidence="6">Belongs to the azoreductase type 1 family.</text>
</comment>
<evidence type="ECO:0000256" key="6">
    <source>
        <dbReference type="HAMAP-Rule" id="MF_01216"/>
    </source>
</evidence>
<dbReference type="EC" id="1.6.5.-" evidence="6"/>
<comment type="function">
    <text evidence="6">Quinone reductase that provides resistance to thiol-specific stress caused by electrophilic quinones.</text>
</comment>
<keyword evidence="3 6" id="KW-0560">Oxidoreductase</keyword>
<evidence type="ECO:0000313" key="8">
    <source>
        <dbReference type="EMBL" id="PRY93545.1"/>
    </source>
</evidence>
<dbReference type="Pfam" id="PF02525">
    <property type="entry name" value="Flavodoxin_2"/>
    <property type="match status" value="1"/>
</dbReference>
<comment type="subunit">
    <text evidence="6">Homodimer.</text>
</comment>
<dbReference type="PANTHER" id="PTHR43741">
    <property type="entry name" value="FMN-DEPENDENT NADH-AZOREDUCTASE 1"/>
    <property type="match status" value="1"/>
</dbReference>
<comment type="catalytic activity">
    <reaction evidence="6">
        <text>2 a quinone + NADH + H(+) = 2 a 1,4-benzosemiquinone + NAD(+)</text>
        <dbReference type="Rhea" id="RHEA:65952"/>
        <dbReference type="ChEBI" id="CHEBI:15378"/>
        <dbReference type="ChEBI" id="CHEBI:57540"/>
        <dbReference type="ChEBI" id="CHEBI:57945"/>
        <dbReference type="ChEBI" id="CHEBI:132124"/>
        <dbReference type="ChEBI" id="CHEBI:134225"/>
    </reaction>
</comment>
<comment type="catalytic activity">
    <reaction evidence="5">
        <text>N,N-dimethyl-1,4-phenylenediamine + anthranilate + 2 NAD(+) = 2-(4-dimethylaminophenyl)diazenylbenzoate + 2 NADH + 2 H(+)</text>
        <dbReference type="Rhea" id="RHEA:55872"/>
        <dbReference type="ChEBI" id="CHEBI:15378"/>
        <dbReference type="ChEBI" id="CHEBI:15783"/>
        <dbReference type="ChEBI" id="CHEBI:16567"/>
        <dbReference type="ChEBI" id="CHEBI:57540"/>
        <dbReference type="ChEBI" id="CHEBI:57945"/>
        <dbReference type="ChEBI" id="CHEBI:71579"/>
        <dbReference type="EC" id="1.7.1.17"/>
    </reaction>
    <physiologicalReaction direction="right-to-left" evidence="5">
        <dbReference type="Rhea" id="RHEA:55874"/>
    </physiologicalReaction>
</comment>
<dbReference type="GO" id="GO:0016652">
    <property type="term" value="F:oxidoreductase activity, acting on NAD(P)H as acceptor"/>
    <property type="evidence" value="ECO:0007669"/>
    <property type="project" value="UniProtKB-UniRule"/>
</dbReference>
<evidence type="ECO:0000256" key="1">
    <source>
        <dbReference type="ARBA" id="ARBA00022630"/>
    </source>
</evidence>
<comment type="caution">
    <text evidence="8">The sequence shown here is derived from an EMBL/GenBank/DDBJ whole genome shotgun (WGS) entry which is preliminary data.</text>
</comment>
<dbReference type="AlphaFoldDB" id="A0A2T0X3R6"/>
<dbReference type="RefSeq" id="WP_106161131.1">
    <property type="nucleotide sequence ID" value="NZ_PVTT01000002.1"/>
</dbReference>
<accession>A0A2T0X3R6</accession>
<comment type="function">
    <text evidence="6">Also exhibits azoreductase activity. Catalyzes the reductive cleavage of the azo bond in aromatic azo compounds to the corresponding amines.</text>
</comment>
<name>A0A2T0X3R6_9RHOB</name>
<dbReference type="GO" id="GO:0016655">
    <property type="term" value="F:oxidoreductase activity, acting on NAD(P)H, quinone or similar compound as acceptor"/>
    <property type="evidence" value="ECO:0007669"/>
    <property type="project" value="InterPro"/>
</dbReference>
<dbReference type="GO" id="GO:0010181">
    <property type="term" value="F:FMN binding"/>
    <property type="evidence" value="ECO:0007669"/>
    <property type="project" value="UniProtKB-UniRule"/>
</dbReference>